<keyword evidence="1" id="KW-1133">Transmembrane helix</keyword>
<feature type="transmembrane region" description="Helical" evidence="1">
    <location>
        <begin position="159"/>
        <end position="185"/>
    </location>
</feature>
<proteinExistence type="predicted"/>
<evidence type="ECO:0000256" key="1">
    <source>
        <dbReference type="SAM" id="Phobius"/>
    </source>
</evidence>
<organism evidence="2 3">
    <name type="scientific">Williamsoniiplasma lucivorax</name>
    <dbReference type="NCBI Taxonomy" id="209274"/>
    <lineage>
        <taxon>Bacteria</taxon>
        <taxon>Bacillati</taxon>
        <taxon>Mycoplasmatota</taxon>
        <taxon>Mollicutes</taxon>
        <taxon>Entomoplasmatales</taxon>
        <taxon>Williamsoniiplasma</taxon>
    </lineage>
</organism>
<accession>A0A2S5RF87</accession>
<feature type="transmembrane region" description="Helical" evidence="1">
    <location>
        <begin position="49"/>
        <end position="74"/>
    </location>
</feature>
<dbReference type="AlphaFoldDB" id="A0A2S5RF87"/>
<feature type="transmembrane region" description="Helical" evidence="1">
    <location>
        <begin position="16"/>
        <end position="42"/>
    </location>
</feature>
<feature type="transmembrane region" description="Helical" evidence="1">
    <location>
        <begin position="86"/>
        <end position="119"/>
    </location>
</feature>
<keyword evidence="1" id="KW-0812">Transmembrane</keyword>
<name>A0A2S5RF87_9MOLU</name>
<gene>
    <name evidence="2" type="ORF">ELUCI_v1c00830</name>
</gene>
<dbReference type="PROSITE" id="PS51257">
    <property type="entry name" value="PROKAR_LIPOPROTEIN"/>
    <property type="match status" value="1"/>
</dbReference>
<keyword evidence="1" id="KW-0472">Membrane</keyword>
<sequence>MAKNKLAISSKNKLPIIVGMICACFSMYAGILILTIPGMLILSGVKDSVAWSIWLIGGFSLVIVTTTTIVYSLVIANKFTMNQKFFIPFIALLAFGSIPVLNSLFPFVSNIVVLVFMYINRKGNKIVSKPISKISLDQNNTQINLNLKTKIMFDLRYRFFFIVGLVFNIVAILASLIVLIIWLVFSIDPNFD</sequence>
<keyword evidence="3" id="KW-1185">Reference proteome</keyword>
<dbReference type="RefSeq" id="WP_028127078.1">
    <property type="nucleotide sequence ID" value="NZ_PHNE01000001.1"/>
</dbReference>
<comment type="caution">
    <text evidence="2">The sequence shown here is derived from an EMBL/GenBank/DDBJ whole genome shotgun (WGS) entry which is preliminary data.</text>
</comment>
<dbReference type="STRING" id="1399797.GCA_000518285_02090"/>
<dbReference type="EMBL" id="PHNE01000001">
    <property type="protein sequence ID" value="PPE05795.1"/>
    <property type="molecule type" value="Genomic_DNA"/>
</dbReference>
<protein>
    <submittedName>
        <fullName evidence="2">Uncharacterized protein</fullName>
    </submittedName>
</protein>
<reference evidence="2 3" key="1">
    <citation type="submission" date="2017-11" db="EMBL/GenBank/DDBJ databases">
        <title>Genome sequence of Entomoplasma lucivorax PIPN-2 (ATCC 49196).</title>
        <authorList>
            <person name="Lo W.-S."/>
            <person name="Gasparich G.E."/>
            <person name="Kuo C.-H."/>
        </authorList>
    </citation>
    <scope>NUCLEOTIDE SEQUENCE [LARGE SCALE GENOMIC DNA]</scope>
    <source>
        <strain evidence="2 3">PIPN-2</strain>
    </source>
</reference>
<dbReference type="Proteomes" id="UP000237865">
    <property type="component" value="Unassembled WGS sequence"/>
</dbReference>
<evidence type="ECO:0000313" key="3">
    <source>
        <dbReference type="Proteomes" id="UP000237865"/>
    </source>
</evidence>
<evidence type="ECO:0000313" key="2">
    <source>
        <dbReference type="EMBL" id="PPE05795.1"/>
    </source>
</evidence>